<reference evidence="1 2" key="1">
    <citation type="submission" date="2019-04" db="EMBL/GenBank/DDBJ databases">
        <title>Chromosome genome assembly for Takifugu flavidus.</title>
        <authorList>
            <person name="Xiao S."/>
        </authorList>
    </citation>
    <scope>NUCLEOTIDE SEQUENCE [LARGE SCALE GENOMIC DNA]</scope>
    <source>
        <strain evidence="1">HTHZ2018</strain>
        <tissue evidence="1">Muscle</tissue>
    </source>
</reference>
<evidence type="ECO:0000313" key="2">
    <source>
        <dbReference type="Proteomes" id="UP000324091"/>
    </source>
</evidence>
<protein>
    <submittedName>
        <fullName evidence="1">Uncharacterized protein</fullName>
    </submittedName>
</protein>
<proteinExistence type="predicted"/>
<dbReference type="EMBL" id="RHFK02000008">
    <property type="protein sequence ID" value="TWW72436.1"/>
    <property type="molecule type" value="Genomic_DNA"/>
</dbReference>
<organism evidence="1 2">
    <name type="scientific">Takifugu flavidus</name>
    <name type="common">sansaifugu</name>
    <dbReference type="NCBI Taxonomy" id="433684"/>
    <lineage>
        <taxon>Eukaryota</taxon>
        <taxon>Metazoa</taxon>
        <taxon>Chordata</taxon>
        <taxon>Craniata</taxon>
        <taxon>Vertebrata</taxon>
        <taxon>Euteleostomi</taxon>
        <taxon>Actinopterygii</taxon>
        <taxon>Neopterygii</taxon>
        <taxon>Teleostei</taxon>
        <taxon>Neoteleostei</taxon>
        <taxon>Acanthomorphata</taxon>
        <taxon>Eupercaria</taxon>
        <taxon>Tetraodontiformes</taxon>
        <taxon>Tetradontoidea</taxon>
        <taxon>Tetraodontidae</taxon>
        <taxon>Takifugu</taxon>
    </lineage>
</organism>
<comment type="caution">
    <text evidence="1">The sequence shown here is derived from an EMBL/GenBank/DDBJ whole genome shotgun (WGS) entry which is preliminary data.</text>
</comment>
<sequence>MKAEDFRKHSCVIMRQQHRDLLLLPWPFSSLLLRRIAERCRWKRLSGGGETRKAPLTELLELPNAVLPLQPEEALLSGTISSTRVIREALLSRLLKISELSGDAEV</sequence>
<dbReference type="AlphaFoldDB" id="A0A5C6P010"/>
<accession>A0A5C6P010</accession>
<dbReference type="Proteomes" id="UP000324091">
    <property type="component" value="Chromosome 16"/>
</dbReference>
<gene>
    <name evidence="1" type="ORF">D4764_16G0009330</name>
</gene>
<keyword evidence="2" id="KW-1185">Reference proteome</keyword>
<name>A0A5C6P010_9TELE</name>
<evidence type="ECO:0000313" key="1">
    <source>
        <dbReference type="EMBL" id="TWW72436.1"/>
    </source>
</evidence>